<name>A0A0S4JRA9_BODSA</name>
<sequence>MFRRNVRRLVNVNGDKDRERIHRERQRNMMYDRNGRVRWTGAAQLFYEEFKFPVQCIVGGLAFTYFYQKLIIYMCRRETAGAVALDRKSEEIARESGKLKSDRFLVKPRRQIDDPDMRDLPTHSGKSNFKSRLLYDDTYSAGTHHEEFSRHK</sequence>
<accession>A0A0S4JRA9</accession>
<feature type="compositionally biased region" description="Basic and acidic residues" evidence="1">
    <location>
        <begin position="107"/>
        <end position="121"/>
    </location>
</feature>
<evidence type="ECO:0000256" key="1">
    <source>
        <dbReference type="SAM" id="MobiDB-lite"/>
    </source>
</evidence>
<organism evidence="2 3">
    <name type="scientific">Bodo saltans</name>
    <name type="common">Flagellated protozoan</name>
    <dbReference type="NCBI Taxonomy" id="75058"/>
    <lineage>
        <taxon>Eukaryota</taxon>
        <taxon>Discoba</taxon>
        <taxon>Euglenozoa</taxon>
        <taxon>Kinetoplastea</taxon>
        <taxon>Metakinetoplastina</taxon>
        <taxon>Eubodonida</taxon>
        <taxon>Bodonidae</taxon>
        <taxon>Bodo</taxon>
    </lineage>
</organism>
<dbReference type="Proteomes" id="UP000051952">
    <property type="component" value="Unassembled WGS sequence"/>
</dbReference>
<keyword evidence="3" id="KW-1185">Reference proteome</keyword>
<gene>
    <name evidence="2" type="ORF">BSAL_39095</name>
</gene>
<dbReference type="OMA" id="NRQIDDP"/>
<protein>
    <submittedName>
        <fullName evidence="2">Uncharacterized protein</fullName>
    </submittedName>
</protein>
<reference evidence="3" key="1">
    <citation type="submission" date="2015-09" db="EMBL/GenBank/DDBJ databases">
        <authorList>
            <consortium name="Pathogen Informatics"/>
        </authorList>
    </citation>
    <scope>NUCLEOTIDE SEQUENCE [LARGE SCALE GENOMIC DNA]</scope>
    <source>
        <strain evidence="3">Lake Konstanz</strain>
    </source>
</reference>
<evidence type="ECO:0000313" key="3">
    <source>
        <dbReference type="Proteomes" id="UP000051952"/>
    </source>
</evidence>
<dbReference type="EMBL" id="CYKH01002080">
    <property type="protein sequence ID" value="CUG92733.1"/>
    <property type="molecule type" value="Genomic_DNA"/>
</dbReference>
<evidence type="ECO:0000313" key="2">
    <source>
        <dbReference type="EMBL" id="CUG92733.1"/>
    </source>
</evidence>
<dbReference type="VEuPathDB" id="TriTrypDB:BSAL_39095"/>
<proteinExistence type="predicted"/>
<dbReference type="AlphaFoldDB" id="A0A0S4JRA9"/>
<feature type="region of interest" description="Disordered" evidence="1">
    <location>
        <begin position="107"/>
        <end position="128"/>
    </location>
</feature>
<dbReference type="OrthoDB" id="271441at2759"/>